<proteinExistence type="predicted"/>
<dbReference type="EMBL" id="LFZN01000162">
    <property type="protein sequence ID" value="KXS96808.1"/>
    <property type="molecule type" value="Genomic_DNA"/>
</dbReference>
<comment type="caution">
    <text evidence="1">The sequence shown here is derived from an EMBL/GenBank/DDBJ whole genome shotgun (WGS) entry which is preliminary data.</text>
</comment>
<gene>
    <name evidence="1" type="ORF">AC578_8324</name>
</gene>
<dbReference type="Proteomes" id="UP000070133">
    <property type="component" value="Unassembled WGS sequence"/>
</dbReference>
<evidence type="ECO:0000313" key="2">
    <source>
        <dbReference type="Proteomes" id="UP000070133"/>
    </source>
</evidence>
<name>A0A139H365_9PEZI</name>
<evidence type="ECO:0000313" key="1">
    <source>
        <dbReference type="EMBL" id="KXS96808.1"/>
    </source>
</evidence>
<reference evidence="1 2" key="1">
    <citation type="submission" date="2015-07" db="EMBL/GenBank/DDBJ databases">
        <title>Comparative genomics of the Sigatoka disease complex on banana suggests a link between parallel evolutionary changes in Pseudocercospora fijiensis and Pseudocercospora eumusae and increased virulence on the banana host.</title>
        <authorList>
            <person name="Chang T.-C."/>
            <person name="Salvucci A."/>
            <person name="Crous P.W."/>
            <person name="Stergiopoulos I."/>
        </authorList>
    </citation>
    <scope>NUCLEOTIDE SEQUENCE [LARGE SCALE GENOMIC DNA]</scope>
    <source>
        <strain evidence="1 2">CBS 114824</strain>
    </source>
</reference>
<dbReference type="OrthoDB" id="3366823at2759"/>
<protein>
    <submittedName>
        <fullName evidence="1">Uncharacterized protein</fullName>
    </submittedName>
</protein>
<accession>A0A139H365</accession>
<keyword evidence="2" id="KW-1185">Reference proteome</keyword>
<sequence length="63" mass="7317">MFGYVQGQACKDVSRDRGPHEFYNTDPNYFEDPLEFKPNRNFDYDPKKGYDVADLGTIRTYGG</sequence>
<organism evidence="1 2">
    <name type="scientific">Pseudocercospora eumusae</name>
    <dbReference type="NCBI Taxonomy" id="321146"/>
    <lineage>
        <taxon>Eukaryota</taxon>
        <taxon>Fungi</taxon>
        <taxon>Dikarya</taxon>
        <taxon>Ascomycota</taxon>
        <taxon>Pezizomycotina</taxon>
        <taxon>Dothideomycetes</taxon>
        <taxon>Dothideomycetidae</taxon>
        <taxon>Mycosphaerellales</taxon>
        <taxon>Mycosphaerellaceae</taxon>
        <taxon>Pseudocercospora</taxon>
    </lineage>
</organism>
<dbReference type="AlphaFoldDB" id="A0A139H365"/>